<comment type="pathway">
    <text evidence="4 15">Amino-acid biosynthesis; L-histidine biosynthesis; L-histidine from 5-phospho-alpha-D-ribose 1-diphosphate: step 3/9.</text>
</comment>
<evidence type="ECO:0000256" key="3">
    <source>
        <dbReference type="ARBA" id="ARBA00004496"/>
    </source>
</evidence>
<dbReference type="InterPro" id="IPR002496">
    <property type="entry name" value="PRib_AMP_CycHydrolase_dom"/>
</dbReference>
<protein>
    <recommendedName>
        <fullName evidence="15">Histidine biosynthesis bifunctional protein HisIE</fullName>
    </recommendedName>
    <domain>
        <recommendedName>
            <fullName evidence="15">Phosphoribosyl-AMP cyclohydrolase</fullName>
            <shortName evidence="15">PRA-CH</shortName>
            <ecNumber evidence="15">3.5.4.19</ecNumber>
        </recommendedName>
    </domain>
    <domain>
        <recommendedName>
            <fullName evidence="15">Phosphoribosyl-ATP pyrophosphatase</fullName>
            <shortName evidence="15">PRA-PH</shortName>
            <ecNumber evidence="15">3.6.1.31</ecNumber>
        </recommendedName>
    </domain>
</protein>
<keyword evidence="9 15" id="KW-0028">Amino-acid biosynthesis</keyword>
<dbReference type="NCBIfam" id="NF001611">
    <property type="entry name" value="PRK00400.1-3"/>
    <property type="match status" value="1"/>
</dbReference>
<evidence type="ECO:0000256" key="4">
    <source>
        <dbReference type="ARBA" id="ARBA00005169"/>
    </source>
</evidence>
<dbReference type="EMBL" id="FN555004">
    <property type="protein sequence ID" value="CBG40560.1"/>
    <property type="molecule type" value="Genomic_DNA"/>
</dbReference>
<feature type="domain" description="Phosphoribosyl-AMP cyclohydrolase" evidence="16">
    <location>
        <begin position="30"/>
        <end position="103"/>
    </location>
</feature>
<dbReference type="Pfam" id="PF01503">
    <property type="entry name" value="PRA-PH"/>
    <property type="match status" value="1"/>
</dbReference>
<dbReference type="NCBIfam" id="NF002747">
    <property type="entry name" value="PRK02759.1"/>
    <property type="match status" value="1"/>
</dbReference>
<dbReference type="Proteomes" id="UP000001522">
    <property type="component" value="Chromosome"/>
</dbReference>
<comment type="similarity">
    <text evidence="7 15">In the N-terminal section; belongs to the PRA-CH family.</text>
</comment>
<evidence type="ECO:0000256" key="7">
    <source>
        <dbReference type="ARBA" id="ARBA00008299"/>
    </source>
</evidence>
<dbReference type="InterPro" id="IPR026660">
    <property type="entry name" value="PRA-CH"/>
</dbReference>
<comment type="subcellular location">
    <subcellularLocation>
        <location evidence="3 15">Cytoplasm</location>
    </subcellularLocation>
</comment>
<evidence type="ECO:0000256" key="12">
    <source>
        <dbReference type="ARBA" id="ARBA00022840"/>
    </source>
</evidence>
<feature type="region of interest" description="Phosphoribosyl-AMP cyclohydrolase" evidence="15">
    <location>
        <begin position="1"/>
        <end position="143"/>
    </location>
</feature>
<keyword evidence="11 15" id="KW-0378">Hydrolase</keyword>
<evidence type="ECO:0000256" key="11">
    <source>
        <dbReference type="ARBA" id="ARBA00022801"/>
    </source>
</evidence>
<dbReference type="Pfam" id="PF01502">
    <property type="entry name" value="PRA-CH"/>
    <property type="match status" value="1"/>
</dbReference>
<evidence type="ECO:0000256" key="9">
    <source>
        <dbReference type="ARBA" id="ARBA00022605"/>
    </source>
</evidence>
<keyword evidence="8 15" id="KW-0963">Cytoplasm</keyword>
<dbReference type="eggNOG" id="COG0140">
    <property type="taxonomic scope" value="Bacteria"/>
</dbReference>
<keyword evidence="13 15" id="KW-0368">Histidine biosynthesis</keyword>
<dbReference type="NCBIfam" id="NF000768">
    <property type="entry name" value="PRK00051.1"/>
    <property type="match status" value="1"/>
</dbReference>
<organism evidence="17 18">
    <name type="scientific">Helicobacter mustelae (strain ATCC 43772 / CCUG 25715 / CIP 103759 / LMG 18044 / NCTC 12198 / R85-136P)</name>
    <name type="common">Campylobacter mustelae</name>
    <dbReference type="NCBI Taxonomy" id="679897"/>
    <lineage>
        <taxon>Bacteria</taxon>
        <taxon>Pseudomonadati</taxon>
        <taxon>Campylobacterota</taxon>
        <taxon>Epsilonproteobacteria</taxon>
        <taxon>Campylobacterales</taxon>
        <taxon>Helicobacteraceae</taxon>
        <taxon>Helicobacter</taxon>
    </lineage>
</organism>
<dbReference type="InterPro" id="IPR038019">
    <property type="entry name" value="PRib_AMP_CycHydrolase_sf"/>
</dbReference>
<dbReference type="PANTHER" id="PTHR42945:SF1">
    <property type="entry name" value="HISTIDINE BIOSYNTHESIS BIFUNCTIONAL PROTEIN HIS7"/>
    <property type="match status" value="1"/>
</dbReference>
<evidence type="ECO:0000256" key="1">
    <source>
        <dbReference type="ARBA" id="ARBA00000024"/>
    </source>
</evidence>
<evidence type="ECO:0000256" key="6">
    <source>
        <dbReference type="ARBA" id="ARBA00007731"/>
    </source>
</evidence>
<gene>
    <name evidence="15 17" type="primary">hisI</name>
    <name evidence="15" type="synonym">hisIE</name>
    <name evidence="17" type="ordered locus">HMU13060</name>
</gene>
<dbReference type="HAMAP" id="MF_01020">
    <property type="entry name" value="HisE"/>
    <property type="match status" value="1"/>
</dbReference>
<dbReference type="SUPFAM" id="SSF141734">
    <property type="entry name" value="HisI-like"/>
    <property type="match status" value="1"/>
</dbReference>
<dbReference type="InterPro" id="IPR021130">
    <property type="entry name" value="PRib-ATP_PPHydrolase-like"/>
</dbReference>
<dbReference type="CDD" id="cd11534">
    <property type="entry name" value="NTP-PPase_HisIE_like"/>
    <property type="match status" value="1"/>
</dbReference>
<dbReference type="GO" id="GO:0005737">
    <property type="term" value="C:cytoplasm"/>
    <property type="evidence" value="ECO:0007669"/>
    <property type="project" value="UniProtKB-SubCell"/>
</dbReference>
<dbReference type="InterPro" id="IPR008179">
    <property type="entry name" value="HisE"/>
</dbReference>
<comment type="catalytic activity">
    <reaction evidence="2 15">
        <text>1-(5-phospho-beta-D-ribosyl)-ATP + H2O = 1-(5-phospho-beta-D-ribosyl)-5'-AMP + diphosphate + H(+)</text>
        <dbReference type="Rhea" id="RHEA:22828"/>
        <dbReference type="ChEBI" id="CHEBI:15377"/>
        <dbReference type="ChEBI" id="CHEBI:15378"/>
        <dbReference type="ChEBI" id="CHEBI:33019"/>
        <dbReference type="ChEBI" id="CHEBI:59457"/>
        <dbReference type="ChEBI" id="CHEBI:73183"/>
        <dbReference type="EC" id="3.6.1.31"/>
    </reaction>
</comment>
<dbReference type="Gene3D" id="3.10.20.810">
    <property type="entry name" value="Phosphoribosyl-AMP cyclohydrolase"/>
    <property type="match status" value="1"/>
</dbReference>
<feature type="region of interest" description="Phosphoribosyl-ATP pyrophosphohydrolase" evidence="15">
    <location>
        <begin position="144"/>
        <end position="244"/>
    </location>
</feature>
<dbReference type="KEGG" id="hms:HMU13060"/>
<dbReference type="HAMAP" id="MF_01019">
    <property type="entry name" value="HisIE"/>
    <property type="match status" value="1"/>
</dbReference>
<dbReference type="InterPro" id="IPR023019">
    <property type="entry name" value="His_synth_HisIE"/>
</dbReference>
<keyword evidence="18" id="KW-1185">Reference proteome</keyword>
<dbReference type="NCBIfam" id="TIGR03188">
    <property type="entry name" value="histidine_hisI"/>
    <property type="match status" value="1"/>
</dbReference>
<accession>D3UJ85</accession>
<proteinExistence type="inferred from homology"/>
<dbReference type="GO" id="GO:0004636">
    <property type="term" value="F:phosphoribosyl-ATP diphosphatase activity"/>
    <property type="evidence" value="ECO:0007669"/>
    <property type="project" value="UniProtKB-UniRule"/>
</dbReference>
<evidence type="ECO:0000256" key="14">
    <source>
        <dbReference type="ARBA" id="ARBA00023268"/>
    </source>
</evidence>
<evidence type="ECO:0000256" key="5">
    <source>
        <dbReference type="ARBA" id="ARBA00005204"/>
    </source>
</evidence>
<comment type="catalytic activity">
    <reaction evidence="1 15">
        <text>1-(5-phospho-beta-D-ribosyl)-5'-AMP + H2O = 1-(5-phospho-beta-D-ribosyl)-5-[(5-phospho-beta-D-ribosylamino)methylideneamino]imidazole-4-carboxamide</text>
        <dbReference type="Rhea" id="RHEA:20049"/>
        <dbReference type="ChEBI" id="CHEBI:15377"/>
        <dbReference type="ChEBI" id="CHEBI:58435"/>
        <dbReference type="ChEBI" id="CHEBI:59457"/>
        <dbReference type="EC" id="3.5.4.19"/>
    </reaction>
</comment>
<sequence>MQKFITQLDWRKSPLIPAIIQDDESLEVLMLGFVNQEALSLSLETGFMHYFSRSKNRIWKKGESSGCFQKIKNIKLDCDRDSLLVCVEQVGSACHTGERSCFFRELKNDADNTISLDCAYKKETLLKDCDTQKNSHTNQENAILDTLYHILLERKFSSSSTSYTASLYQKGINTICKKITEEVGELVCEIKDEEKEKMIYETADVFYHIFVALAYYNIHPENILQELKRRFAFSGIEEKNGRKS</sequence>
<dbReference type="EC" id="3.6.1.31" evidence="15"/>
<dbReference type="HOGENOM" id="CLU_048577_3_0_7"/>
<name>D3UJ85_HELM1</name>
<evidence type="ECO:0000256" key="10">
    <source>
        <dbReference type="ARBA" id="ARBA00022741"/>
    </source>
</evidence>
<dbReference type="GO" id="GO:0004635">
    <property type="term" value="F:phosphoribosyl-AMP cyclohydrolase activity"/>
    <property type="evidence" value="ECO:0007669"/>
    <property type="project" value="UniProtKB-UniRule"/>
</dbReference>
<dbReference type="STRING" id="679897.HMU13060"/>
<keyword evidence="10 15" id="KW-0547">Nucleotide-binding</keyword>
<dbReference type="PANTHER" id="PTHR42945">
    <property type="entry name" value="HISTIDINE BIOSYNTHESIS BIFUNCTIONAL PROTEIN"/>
    <property type="match status" value="1"/>
</dbReference>
<reference evidence="17 18" key="1">
    <citation type="journal article" date="2010" name="BMC Genomics">
        <title>Comparative genomics and proteomics of Helicobacter mustelae, an ulcerogenic and carcinogenic gastric pathogen.</title>
        <authorList>
            <person name="O'Toole P.W."/>
            <person name="Snelling W.J."/>
            <person name="Canchaya C."/>
            <person name="Forde B.M."/>
            <person name="Hardie K.R."/>
            <person name="Josenhans C."/>
            <person name="Graham R.L.J."/>
            <person name="McMullan G."/>
            <person name="Parkhill J."/>
            <person name="Belda E."/>
            <person name="Bentley S.D."/>
        </authorList>
    </citation>
    <scope>NUCLEOTIDE SEQUENCE [LARGE SCALE GENOMIC DNA]</scope>
    <source>
        <strain evidence="18">ATCC 43772 / LMG 18044 / NCTC 12198 / 12198</strain>
    </source>
</reference>
<dbReference type="EC" id="3.5.4.19" evidence="15"/>
<comment type="pathway">
    <text evidence="5 15">Amino-acid biosynthesis; L-histidine biosynthesis; L-histidine from 5-phospho-alpha-D-ribose 1-diphosphate: step 2/9.</text>
</comment>
<evidence type="ECO:0000256" key="13">
    <source>
        <dbReference type="ARBA" id="ARBA00023102"/>
    </source>
</evidence>
<dbReference type="Gene3D" id="1.10.287.1080">
    <property type="entry name" value="MazG-like"/>
    <property type="match status" value="1"/>
</dbReference>
<dbReference type="UniPathway" id="UPA00031">
    <property type="reaction ID" value="UER00007"/>
</dbReference>
<evidence type="ECO:0000256" key="2">
    <source>
        <dbReference type="ARBA" id="ARBA00001460"/>
    </source>
</evidence>
<evidence type="ECO:0000256" key="15">
    <source>
        <dbReference type="HAMAP-Rule" id="MF_01019"/>
    </source>
</evidence>
<dbReference type="eggNOG" id="COG0139">
    <property type="taxonomic scope" value="Bacteria"/>
</dbReference>
<dbReference type="GO" id="GO:0005524">
    <property type="term" value="F:ATP binding"/>
    <property type="evidence" value="ECO:0007669"/>
    <property type="project" value="UniProtKB-KW"/>
</dbReference>
<dbReference type="SUPFAM" id="SSF101386">
    <property type="entry name" value="all-alpha NTP pyrophosphatases"/>
    <property type="match status" value="1"/>
</dbReference>
<evidence type="ECO:0000256" key="8">
    <source>
        <dbReference type="ARBA" id="ARBA00022490"/>
    </source>
</evidence>
<dbReference type="HAMAP" id="MF_01021">
    <property type="entry name" value="HisI"/>
    <property type="match status" value="1"/>
</dbReference>
<evidence type="ECO:0000313" key="18">
    <source>
        <dbReference type="Proteomes" id="UP000001522"/>
    </source>
</evidence>
<evidence type="ECO:0000313" key="17">
    <source>
        <dbReference type="EMBL" id="CBG40560.1"/>
    </source>
</evidence>
<keyword evidence="14 15" id="KW-0511">Multifunctional enzyme</keyword>
<dbReference type="GO" id="GO:0000105">
    <property type="term" value="P:L-histidine biosynthetic process"/>
    <property type="evidence" value="ECO:0007669"/>
    <property type="project" value="UniProtKB-UniRule"/>
</dbReference>
<dbReference type="FunFam" id="3.10.20.810:FF:000001">
    <property type="entry name" value="Histidine biosynthesis bifunctional protein HisIE"/>
    <property type="match status" value="1"/>
</dbReference>
<comment type="similarity">
    <text evidence="6 15">In the C-terminal section; belongs to the PRA-PH family.</text>
</comment>
<evidence type="ECO:0000259" key="16">
    <source>
        <dbReference type="Pfam" id="PF01502"/>
    </source>
</evidence>
<dbReference type="RefSeq" id="WP_013023627.1">
    <property type="nucleotide sequence ID" value="NC_013949.1"/>
</dbReference>
<dbReference type="AlphaFoldDB" id="D3UJ85"/>
<keyword evidence="12 15" id="KW-0067">ATP-binding</keyword>